<comment type="caution">
    <text evidence="7">The sequence shown here is derived from an EMBL/GenBank/DDBJ whole genome shotgun (WGS) entry which is preliminary data.</text>
</comment>
<protein>
    <recommendedName>
        <fullName evidence="6">Phosphate transporter</fullName>
    </recommendedName>
</protein>
<accession>A0A2W7NJ55</accession>
<dbReference type="AlphaFoldDB" id="A0A2W7NJ55"/>
<keyword evidence="5 6" id="KW-0472">Membrane</keyword>
<evidence type="ECO:0000256" key="6">
    <source>
        <dbReference type="RuleBase" id="RU363058"/>
    </source>
</evidence>
<dbReference type="PANTHER" id="PTHR11101:SF16">
    <property type="entry name" value="PHOSPHATE TRANSPORTER"/>
    <property type="match status" value="1"/>
</dbReference>
<evidence type="ECO:0000256" key="1">
    <source>
        <dbReference type="ARBA" id="ARBA00004141"/>
    </source>
</evidence>
<evidence type="ECO:0000256" key="3">
    <source>
        <dbReference type="ARBA" id="ARBA00022692"/>
    </source>
</evidence>
<dbReference type="PANTHER" id="PTHR11101">
    <property type="entry name" value="PHOSPHATE TRANSPORTER"/>
    <property type="match status" value="1"/>
</dbReference>
<organism evidence="7 8">
    <name type="scientific">Breznakibacter xylanolyticus</name>
    <dbReference type="NCBI Taxonomy" id="990"/>
    <lineage>
        <taxon>Bacteria</taxon>
        <taxon>Pseudomonadati</taxon>
        <taxon>Bacteroidota</taxon>
        <taxon>Bacteroidia</taxon>
        <taxon>Marinilabiliales</taxon>
        <taxon>Marinilabiliaceae</taxon>
        <taxon>Breznakibacter</taxon>
    </lineage>
</organism>
<keyword evidence="3 6" id="KW-0812">Transmembrane</keyword>
<feature type="transmembrane region" description="Helical" evidence="6">
    <location>
        <begin position="151"/>
        <end position="174"/>
    </location>
</feature>
<name>A0A2W7NJ55_9BACT</name>
<feature type="transmembrane region" description="Helical" evidence="6">
    <location>
        <begin position="233"/>
        <end position="255"/>
    </location>
</feature>
<dbReference type="GO" id="GO:0035435">
    <property type="term" value="P:phosphate ion transmembrane transport"/>
    <property type="evidence" value="ECO:0007669"/>
    <property type="project" value="TreeGrafter"/>
</dbReference>
<dbReference type="SUPFAM" id="SSF109755">
    <property type="entry name" value="PhoU-like"/>
    <property type="match status" value="1"/>
</dbReference>
<evidence type="ECO:0000256" key="4">
    <source>
        <dbReference type="ARBA" id="ARBA00022989"/>
    </source>
</evidence>
<keyword evidence="8" id="KW-1185">Reference proteome</keyword>
<dbReference type="GO" id="GO:0005315">
    <property type="term" value="F:phosphate transmembrane transporter activity"/>
    <property type="evidence" value="ECO:0007669"/>
    <property type="project" value="InterPro"/>
</dbReference>
<feature type="transmembrane region" description="Helical" evidence="6">
    <location>
        <begin position="361"/>
        <end position="379"/>
    </location>
</feature>
<sequence length="796" mass="89111">MPFDAIEFNARKREKISQIHSPSDHRLMNVTSSPKRSTTLICQDIQNPPIMTIAIIALFVVGALASLVVGVSNDAVNFLHSAIGSSVARKRVIYGVAAAGMMLGVLLSQNMMNLACHGVVMPELFTFRDLMAVFIAAMLVNIVLIDVCNSYAIPTSTTTALIISLAGAALAVAIVKSQTTQVQASTFIDTNHIFMIMAGIFISVILAFAMGVVTQFVSRLIFTFQSQRRSPVLLSLAGAVSVTVIAYFIIQKVLITDLFPWDSALNFIHRYLGETIGLVFALSFSFFLISGSLFFIDIPRVVVMFGTFALALSFAANDLVNFIGIPLTGIESALKWDASGLAADAYTPGALESHGLDWSNLWLLFFFMLSGVTLGITIFRSKKTEAVIDTELSLERQTMGDERFGSSELSRRVVRLFLHLFRSVQPNPHSGTARWIQKRYQPATGSVTASVVYFDTIRAAVNLVIASILILSGTWFRIPMSTTFIVFMVAMGTSLADRAWNRENAVYRVSGMFTILGVWFLVSVLILLLSGLLAILIWYMQAPAAVALTLLAGFALYRSYRYFKHRIHKKQIINSELKKETDFNLEWMSETGSELIRKQLLETSKIYFLTLQGFVEEDHHQLREASDKAGILVGQSKTGRQTLFANIIKLSDQMLEAGHHYIQAYDYLTELINSLHQLTLPLREHVENNHKGLSEPQKEEILHLLDETTTFINYLIHLEKERKFTSLDELVQRQQIIMPLIDEMRKSQLKRLKSGDSKTRVSVLYLEILSETKNILLYAINMVKSHRDFFSASRLY</sequence>
<feature type="transmembrane region" description="Helical" evidence="6">
    <location>
        <begin position="50"/>
        <end position="71"/>
    </location>
</feature>
<feature type="transmembrane region" description="Helical" evidence="6">
    <location>
        <begin position="459"/>
        <end position="478"/>
    </location>
</feature>
<evidence type="ECO:0000313" key="7">
    <source>
        <dbReference type="EMBL" id="PZX18167.1"/>
    </source>
</evidence>
<feature type="transmembrane region" description="Helical" evidence="6">
    <location>
        <begin position="124"/>
        <end position="144"/>
    </location>
</feature>
<evidence type="ECO:0000256" key="2">
    <source>
        <dbReference type="ARBA" id="ARBA00022448"/>
    </source>
</evidence>
<evidence type="ECO:0000313" key="8">
    <source>
        <dbReference type="Proteomes" id="UP000249239"/>
    </source>
</evidence>
<comment type="subcellular location">
    <subcellularLocation>
        <location evidence="1 6">Membrane</location>
        <topology evidence="1 6">Multi-pass membrane protein</topology>
    </subcellularLocation>
</comment>
<dbReference type="Pfam" id="PF01384">
    <property type="entry name" value="PHO4"/>
    <property type="match status" value="1"/>
</dbReference>
<keyword evidence="6" id="KW-0592">Phosphate transport</keyword>
<feature type="transmembrane region" description="Helical" evidence="6">
    <location>
        <begin position="303"/>
        <end position="325"/>
    </location>
</feature>
<feature type="transmembrane region" description="Helical" evidence="6">
    <location>
        <begin position="275"/>
        <end position="296"/>
    </location>
</feature>
<keyword evidence="2 6" id="KW-0813">Transport</keyword>
<proteinExistence type="inferred from homology"/>
<feature type="transmembrane region" description="Helical" evidence="6">
    <location>
        <begin position="92"/>
        <end position="112"/>
    </location>
</feature>
<feature type="transmembrane region" description="Helical" evidence="6">
    <location>
        <begin position="512"/>
        <end position="538"/>
    </location>
</feature>
<feature type="transmembrane region" description="Helical" evidence="6">
    <location>
        <begin position="484"/>
        <end position="500"/>
    </location>
</feature>
<keyword evidence="4 6" id="KW-1133">Transmembrane helix</keyword>
<comment type="similarity">
    <text evidence="6">Belongs to the inorganic phosphate transporter (PiT) (TC 2.A.20) family.</text>
</comment>
<dbReference type="InterPro" id="IPR001204">
    <property type="entry name" value="Phos_transporter"/>
</dbReference>
<feature type="transmembrane region" description="Helical" evidence="6">
    <location>
        <begin position="544"/>
        <end position="560"/>
    </location>
</feature>
<dbReference type="Proteomes" id="UP000249239">
    <property type="component" value="Unassembled WGS sequence"/>
</dbReference>
<feature type="transmembrane region" description="Helical" evidence="6">
    <location>
        <begin position="194"/>
        <end position="221"/>
    </location>
</feature>
<reference evidence="7 8" key="1">
    <citation type="submission" date="2018-06" db="EMBL/GenBank/DDBJ databases">
        <title>Genomic Encyclopedia of Archaeal and Bacterial Type Strains, Phase II (KMG-II): from individual species to whole genera.</title>
        <authorList>
            <person name="Goeker M."/>
        </authorList>
    </citation>
    <scope>NUCLEOTIDE SEQUENCE [LARGE SCALE GENOMIC DNA]</scope>
    <source>
        <strain evidence="7 8">DSM 6779</strain>
    </source>
</reference>
<dbReference type="EMBL" id="QKZK01000007">
    <property type="protein sequence ID" value="PZX18167.1"/>
    <property type="molecule type" value="Genomic_DNA"/>
</dbReference>
<evidence type="ECO:0000256" key="5">
    <source>
        <dbReference type="ARBA" id="ARBA00023136"/>
    </source>
</evidence>
<dbReference type="GO" id="GO:0016020">
    <property type="term" value="C:membrane"/>
    <property type="evidence" value="ECO:0007669"/>
    <property type="project" value="UniProtKB-SubCell"/>
</dbReference>
<gene>
    <name evidence="7" type="ORF">LX69_01207</name>
</gene>